<gene>
    <name evidence="1" type="ORF">JBJ86_16415</name>
</gene>
<evidence type="ECO:0000313" key="2">
    <source>
        <dbReference type="Proteomes" id="UP000866496"/>
    </source>
</evidence>
<reference evidence="1" key="2">
    <citation type="submission" date="2019-10" db="EMBL/GenBank/DDBJ databases">
        <authorList>
            <consortium name="NCBI Pathogen Detection Project"/>
        </authorList>
    </citation>
    <scope>NUCLEOTIDE SEQUENCE</scope>
    <source>
        <strain evidence="1">AZ00058701</strain>
    </source>
</reference>
<organism evidence="1 2">
    <name type="scientific">Legionella pneumophila</name>
    <dbReference type="NCBI Taxonomy" id="446"/>
    <lineage>
        <taxon>Bacteria</taxon>
        <taxon>Pseudomonadati</taxon>
        <taxon>Pseudomonadota</taxon>
        <taxon>Gammaproteobacteria</taxon>
        <taxon>Legionellales</taxon>
        <taxon>Legionellaceae</taxon>
        <taxon>Legionella</taxon>
    </lineage>
</organism>
<accession>A0AAN5PMT0</accession>
<keyword evidence="1" id="KW-0378">Hydrolase</keyword>
<feature type="non-terminal residue" evidence="1">
    <location>
        <position position="1"/>
    </location>
</feature>
<dbReference type="GO" id="GO:0016787">
    <property type="term" value="F:hydrolase activity"/>
    <property type="evidence" value="ECO:0007669"/>
    <property type="project" value="UniProtKB-KW"/>
</dbReference>
<dbReference type="AlphaFoldDB" id="A0AAN5PMT0"/>
<dbReference type="Proteomes" id="UP000866496">
    <property type="component" value="Unassembled WGS sequence"/>
</dbReference>
<protein>
    <submittedName>
        <fullName evidence="1">2-pyrone-4,6-dicarboxylate hydrolase</fullName>
    </submittedName>
</protein>
<dbReference type="EMBL" id="DACWHX010000110">
    <property type="protein sequence ID" value="HAU1881821.1"/>
    <property type="molecule type" value="Genomic_DNA"/>
</dbReference>
<sequence length="41" mass="4862">APRPFLDSDIQLIRDLFDEELTEKILYRNACNFYSKSEPLT</sequence>
<reference evidence="1" key="1">
    <citation type="journal article" date="2018" name="Genome Biol.">
        <title>SKESA: strategic k-mer extension for scrupulous assemblies.</title>
        <authorList>
            <person name="Souvorov A."/>
            <person name="Agarwala R."/>
            <person name="Lipman D.J."/>
        </authorList>
    </citation>
    <scope>NUCLEOTIDE SEQUENCE</scope>
    <source>
        <strain evidence="1">AZ00058701</strain>
    </source>
</reference>
<evidence type="ECO:0000313" key="1">
    <source>
        <dbReference type="EMBL" id="HAU1881821.1"/>
    </source>
</evidence>
<name>A0AAN5PMT0_LEGPN</name>
<comment type="caution">
    <text evidence="1">The sequence shown here is derived from an EMBL/GenBank/DDBJ whole genome shotgun (WGS) entry which is preliminary data.</text>
</comment>
<proteinExistence type="predicted"/>